<feature type="region of interest" description="Disordered" evidence="1">
    <location>
        <begin position="1"/>
        <end position="37"/>
    </location>
</feature>
<accession>A0A8X8WJK6</accession>
<dbReference type="EMBL" id="PNBA02000016">
    <property type="protein sequence ID" value="KAG6395965.1"/>
    <property type="molecule type" value="Genomic_DNA"/>
</dbReference>
<evidence type="ECO:0000313" key="3">
    <source>
        <dbReference type="Proteomes" id="UP000298416"/>
    </source>
</evidence>
<evidence type="ECO:0000313" key="2">
    <source>
        <dbReference type="EMBL" id="KAG6395965.1"/>
    </source>
</evidence>
<feature type="compositionally biased region" description="Basic and acidic residues" evidence="1">
    <location>
        <begin position="19"/>
        <end position="32"/>
    </location>
</feature>
<feature type="region of interest" description="Disordered" evidence="1">
    <location>
        <begin position="122"/>
        <end position="147"/>
    </location>
</feature>
<sequence length="192" mass="20046">MAGQHEEEEIVSRASPSRLRNEARGLDDPVVEREDDEEARNVLNEYNEGKCIVGMAATVCLRGRDDIPNEDLGEGEGGGEVDDEVGLEVAEGDLAGVHDELAAAEDAGAGGDEGHAELHEEVEEVEEVGDGAEVGDEDGGGDVDVHAGGAVLNVGEVEVEGVDEEGDQARDQEDVVPQIDDVAVGVQDLVVP</sequence>
<gene>
    <name evidence="2" type="ORF">SASPL_142099</name>
</gene>
<reference evidence="2" key="2">
    <citation type="submission" date="2020-08" db="EMBL/GenBank/DDBJ databases">
        <title>Plant Genome Project.</title>
        <authorList>
            <person name="Zhang R.-G."/>
        </authorList>
    </citation>
    <scope>NUCLEOTIDE SEQUENCE</scope>
    <source>
        <strain evidence="2">Huo1</strain>
        <tissue evidence="2">Leaf</tissue>
    </source>
</reference>
<reference evidence="2" key="1">
    <citation type="submission" date="2018-01" db="EMBL/GenBank/DDBJ databases">
        <authorList>
            <person name="Mao J.F."/>
        </authorList>
    </citation>
    <scope>NUCLEOTIDE SEQUENCE</scope>
    <source>
        <strain evidence="2">Huo1</strain>
        <tissue evidence="2">Leaf</tissue>
    </source>
</reference>
<feature type="compositionally biased region" description="Acidic residues" evidence="1">
    <location>
        <begin position="122"/>
        <end position="141"/>
    </location>
</feature>
<organism evidence="2">
    <name type="scientific">Salvia splendens</name>
    <name type="common">Scarlet sage</name>
    <dbReference type="NCBI Taxonomy" id="180675"/>
    <lineage>
        <taxon>Eukaryota</taxon>
        <taxon>Viridiplantae</taxon>
        <taxon>Streptophyta</taxon>
        <taxon>Embryophyta</taxon>
        <taxon>Tracheophyta</taxon>
        <taxon>Spermatophyta</taxon>
        <taxon>Magnoliopsida</taxon>
        <taxon>eudicotyledons</taxon>
        <taxon>Gunneridae</taxon>
        <taxon>Pentapetalae</taxon>
        <taxon>asterids</taxon>
        <taxon>lamiids</taxon>
        <taxon>Lamiales</taxon>
        <taxon>Lamiaceae</taxon>
        <taxon>Nepetoideae</taxon>
        <taxon>Mentheae</taxon>
        <taxon>Salviinae</taxon>
        <taxon>Salvia</taxon>
        <taxon>Salvia subgen. Calosphace</taxon>
        <taxon>core Calosphace</taxon>
    </lineage>
</organism>
<evidence type="ECO:0000256" key="1">
    <source>
        <dbReference type="SAM" id="MobiDB-lite"/>
    </source>
</evidence>
<protein>
    <submittedName>
        <fullName evidence="2">Uncharacterized protein</fullName>
    </submittedName>
</protein>
<name>A0A8X8WJK6_SALSN</name>
<dbReference type="Proteomes" id="UP000298416">
    <property type="component" value="Unassembled WGS sequence"/>
</dbReference>
<proteinExistence type="predicted"/>
<keyword evidence="3" id="KW-1185">Reference proteome</keyword>
<dbReference type="AlphaFoldDB" id="A0A8X8WJK6"/>
<comment type="caution">
    <text evidence="2">The sequence shown here is derived from an EMBL/GenBank/DDBJ whole genome shotgun (WGS) entry which is preliminary data.</text>
</comment>